<dbReference type="InterPro" id="IPR027275">
    <property type="entry name" value="PRC-brl_dom"/>
</dbReference>
<dbReference type="EMBL" id="JACHEN010000020">
    <property type="protein sequence ID" value="MBB6217092.1"/>
    <property type="molecule type" value="Genomic_DNA"/>
</dbReference>
<keyword evidence="3" id="KW-1185">Reference proteome</keyword>
<dbReference type="Proteomes" id="UP000579281">
    <property type="component" value="Unassembled WGS sequence"/>
</dbReference>
<name>A0A841L1Q0_9FIRM</name>
<proteinExistence type="predicted"/>
<dbReference type="RefSeq" id="WP_184311607.1">
    <property type="nucleotide sequence ID" value="NZ_JACHEN010000020.1"/>
</dbReference>
<dbReference type="InterPro" id="IPR011033">
    <property type="entry name" value="PRC_barrel-like_sf"/>
</dbReference>
<comment type="caution">
    <text evidence="2">The sequence shown here is derived from an EMBL/GenBank/DDBJ whole genome shotgun (WGS) entry which is preliminary data.</text>
</comment>
<sequence length="239" mass="26513">MKSLKEIIHLPIISVFEGKEIGKIKDIVIEPKDGRLEYFLVDDQSMFNVKVVPMSKIMGIGDEALMIETSDLVVDAQKESKVVELLNKNVSVVNSKIFTKKGKNLGLITEIFIDDESGKILGCEIGKDGDAKFVSSESIITFGKEVTIVEHDVHDKLMASIEEVLNDRKVLETIDEPGAEDTAEAIARKQKEYLLGRELVKTILDGEVLIAYEGQIVTEEVIKTAEEAGKFMELTLSVK</sequence>
<protein>
    <submittedName>
        <fullName evidence="2">Uncharacterized protein YrrD</fullName>
    </submittedName>
</protein>
<evidence type="ECO:0000313" key="3">
    <source>
        <dbReference type="Proteomes" id="UP000579281"/>
    </source>
</evidence>
<feature type="domain" description="PRC-barrel" evidence="1">
    <location>
        <begin position="92"/>
        <end position="152"/>
    </location>
</feature>
<reference evidence="2 3" key="1">
    <citation type="submission" date="2020-08" db="EMBL/GenBank/DDBJ databases">
        <title>Genomic Encyclopedia of Type Strains, Phase IV (KMG-IV): sequencing the most valuable type-strain genomes for metagenomic binning, comparative biology and taxonomic classification.</title>
        <authorList>
            <person name="Goeker M."/>
        </authorList>
    </citation>
    <scope>NUCLEOTIDE SEQUENCE [LARGE SCALE GENOMIC DNA]</scope>
    <source>
        <strain evidence="2 3">DSM 103526</strain>
    </source>
</reference>
<dbReference type="Gene3D" id="2.30.30.240">
    <property type="entry name" value="PRC-barrel domain"/>
    <property type="match status" value="1"/>
</dbReference>
<dbReference type="SUPFAM" id="SSF50346">
    <property type="entry name" value="PRC-barrel domain"/>
    <property type="match status" value="2"/>
</dbReference>
<gene>
    <name evidence="2" type="ORF">HNQ80_003198</name>
</gene>
<accession>A0A841L1Q0</accession>
<organism evidence="2 3">
    <name type="scientific">Anaerosolibacter carboniphilus</name>
    <dbReference type="NCBI Taxonomy" id="1417629"/>
    <lineage>
        <taxon>Bacteria</taxon>
        <taxon>Bacillati</taxon>
        <taxon>Bacillota</taxon>
        <taxon>Clostridia</taxon>
        <taxon>Peptostreptococcales</taxon>
        <taxon>Thermotaleaceae</taxon>
        <taxon>Anaerosolibacter</taxon>
    </lineage>
</organism>
<feature type="domain" description="PRC-barrel" evidence="1">
    <location>
        <begin position="3"/>
        <end position="69"/>
    </location>
</feature>
<dbReference type="Pfam" id="PF05239">
    <property type="entry name" value="PRC"/>
    <property type="match status" value="2"/>
</dbReference>
<evidence type="ECO:0000313" key="2">
    <source>
        <dbReference type="EMBL" id="MBB6217092.1"/>
    </source>
</evidence>
<dbReference type="AlphaFoldDB" id="A0A841L1Q0"/>
<evidence type="ECO:0000259" key="1">
    <source>
        <dbReference type="Pfam" id="PF05239"/>
    </source>
</evidence>